<name>A0A3P7KJE7_THECL</name>
<dbReference type="Proteomes" id="UP000276776">
    <property type="component" value="Unassembled WGS sequence"/>
</dbReference>
<keyword evidence="1" id="KW-0472">Membrane</keyword>
<keyword evidence="3" id="KW-1185">Reference proteome</keyword>
<keyword evidence="1" id="KW-1133">Transmembrane helix</keyword>
<proteinExistence type="predicted"/>
<accession>A0A3P7KJE7</accession>
<gene>
    <name evidence="2" type="ORF">TCLT_LOCUS2202</name>
</gene>
<dbReference type="CDD" id="cd22209">
    <property type="entry name" value="EMC10"/>
    <property type="match status" value="1"/>
</dbReference>
<sequence>MLTRSINFAGTTDFTSLGNIIVERTFDNNYTAHFQATINPSKWRQDLIEAAENGWIYRVRADKNNEYVQSFNEPCLMLKVNGAHHFRLLLDSARQELQSLTVFPENLFSVGPNYHICETESFEDINKIRGSVAVDTIKELPLPDTISYIQKMEKERQSRQHGAQQDKRSFIQKYWMYIVAAIVFMVISNAAAGEQSGE</sequence>
<keyword evidence="1" id="KW-0812">Transmembrane</keyword>
<dbReference type="OrthoDB" id="1894652at2759"/>
<reference evidence="2 3" key="1">
    <citation type="submission" date="2018-11" db="EMBL/GenBank/DDBJ databases">
        <authorList>
            <consortium name="Pathogen Informatics"/>
        </authorList>
    </citation>
    <scope>NUCLEOTIDE SEQUENCE [LARGE SCALE GENOMIC DNA]</scope>
</reference>
<evidence type="ECO:0000313" key="2">
    <source>
        <dbReference type="EMBL" id="VDM98022.1"/>
    </source>
</evidence>
<protein>
    <submittedName>
        <fullName evidence="2">Uncharacterized protein</fullName>
    </submittedName>
</protein>
<evidence type="ECO:0000256" key="1">
    <source>
        <dbReference type="SAM" id="Phobius"/>
    </source>
</evidence>
<evidence type="ECO:0000313" key="3">
    <source>
        <dbReference type="Proteomes" id="UP000276776"/>
    </source>
</evidence>
<dbReference type="EMBL" id="UYYF01000400">
    <property type="protein sequence ID" value="VDM98022.1"/>
    <property type="molecule type" value="Genomic_DNA"/>
</dbReference>
<dbReference type="AlphaFoldDB" id="A0A3P7KJE7"/>
<feature type="transmembrane region" description="Helical" evidence="1">
    <location>
        <begin position="174"/>
        <end position="192"/>
    </location>
</feature>
<dbReference type="Pfam" id="PF21203">
    <property type="entry name" value="ECM10"/>
    <property type="match status" value="1"/>
</dbReference>
<dbReference type="STRING" id="103827.A0A3P7KJE7"/>
<organism evidence="2 3">
    <name type="scientific">Thelazia callipaeda</name>
    <name type="common">Oriental eyeworm</name>
    <name type="synonym">Parasitic nematode</name>
    <dbReference type="NCBI Taxonomy" id="103827"/>
    <lineage>
        <taxon>Eukaryota</taxon>
        <taxon>Metazoa</taxon>
        <taxon>Ecdysozoa</taxon>
        <taxon>Nematoda</taxon>
        <taxon>Chromadorea</taxon>
        <taxon>Rhabditida</taxon>
        <taxon>Spirurina</taxon>
        <taxon>Spiruromorpha</taxon>
        <taxon>Thelazioidea</taxon>
        <taxon>Thelaziidae</taxon>
        <taxon>Thelazia</taxon>
    </lineage>
</organism>